<organism evidence="1 2">
    <name type="scientific">Bacteroides uniformis dnLKV2</name>
    <dbReference type="NCBI Taxonomy" id="1235787"/>
    <lineage>
        <taxon>Bacteria</taxon>
        <taxon>Pseudomonadati</taxon>
        <taxon>Bacteroidota</taxon>
        <taxon>Bacteroidia</taxon>
        <taxon>Bacteroidales</taxon>
        <taxon>Bacteroidaceae</taxon>
        <taxon>Bacteroides</taxon>
    </lineage>
</organism>
<reference evidence="1 2" key="1">
    <citation type="submission" date="2013-04" db="EMBL/GenBank/DDBJ databases">
        <title>The Genome Sequence of Bacteroides uniformis dnLKV2.</title>
        <authorList>
            <consortium name="The Broad Institute Genomics Platform"/>
            <consortium name="The Broad Institute Genome Sequencing Center for Infectious Disease"/>
            <person name="Earl A."/>
            <person name="Xavier R."/>
            <person name="Kuhn K."/>
            <person name="Stappenbeck T."/>
            <person name="Walker B."/>
            <person name="Young S."/>
            <person name="Zeng Q."/>
            <person name="Gargeya S."/>
            <person name="Fitzgerald M."/>
            <person name="Haas B."/>
            <person name="Abouelleil A."/>
            <person name="Allen A.W."/>
            <person name="Alvarado L."/>
            <person name="Arachchi H.M."/>
            <person name="Berlin A.M."/>
            <person name="Chapman S.B."/>
            <person name="Gainer-Dewar J."/>
            <person name="Goldberg J."/>
            <person name="Griggs A."/>
            <person name="Gujja S."/>
            <person name="Hansen M."/>
            <person name="Howarth C."/>
            <person name="Imamovic A."/>
            <person name="Ireland A."/>
            <person name="Larimer J."/>
            <person name="McCowan C."/>
            <person name="Murphy C."/>
            <person name="Pearson M."/>
            <person name="Poon T.W."/>
            <person name="Priest M."/>
            <person name="Roberts A."/>
            <person name="Saif S."/>
            <person name="Shea T."/>
            <person name="Sisk P."/>
            <person name="Sykes S."/>
            <person name="Wortman J."/>
            <person name="Nusbaum C."/>
            <person name="Birren B."/>
        </authorList>
    </citation>
    <scope>NUCLEOTIDE SEQUENCE [LARGE SCALE GENOMIC DNA]</scope>
    <source>
        <strain evidence="2">dnLKV2</strain>
    </source>
</reference>
<sequence length="81" mass="8793">MTETIINGVVLDDSIAKRLSDLQNGQATFLANLLDDSIGFLLEYNSFFTNNSSGFVDVLAVLHHARTELLGIVPEKKGGVK</sequence>
<dbReference type="Proteomes" id="UP000014212">
    <property type="component" value="Unassembled WGS sequence"/>
</dbReference>
<dbReference type="EMBL" id="ASSO01000008">
    <property type="protein sequence ID" value="EOS07614.1"/>
    <property type="molecule type" value="Genomic_DNA"/>
</dbReference>
<name>R9HUL5_BACUN</name>
<evidence type="ECO:0000313" key="2">
    <source>
        <dbReference type="Proteomes" id="UP000014212"/>
    </source>
</evidence>
<gene>
    <name evidence="1" type="ORF">C801_02128</name>
</gene>
<dbReference type="PATRIC" id="fig|1235787.3.peg.2159"/>
<evidence type="ECO:0000313" key="1">
    <source>
        <dbReference type="EMBL" id="EOS07614.1"/>
    </source>
</evidence>
<accession>R9HUL5</accession>
<comment type="caution">
    <text evidence="1">The sequence shown here is derived from an EMBL/GenBank/DDBJ whole genome shotgun (WGS) entry which is preliminary data.</text>
</comment>
<dbReference type="HOGENOM" id="CLU_2566878_0_0_10"/>
<dbReference type="AlphaFoldDB" id="R9HUL5"/>
<proteinExistence type="predicted"/>
<dbReference type="RefSeq" id="WP_016273258.1">
    <property type="nucleotide sequence ID" value="NZ_KE159486.1"/>
</dbReference>
<protein>
    <submittedName>
        <fullName evidence="1">Uncharacterized protein</fullName>
    </submittedName>
</protein>